<feature type="transmembrane region" description="Helical" evidence="4">
    <location>
        <begin position="85"/>
        <end position="108"/>
    </location>
</feature>
<feature type="transmembrane region" description="Helical" evidence="4">
    <location>
        <begin position="114"/>
        <end position="136"/>
    </location>
</feature>
<feature type="transmembrane region" description="Helical" evidence="4">
    <location>
        <begin position="299"/>
        <end position="321"/>
    </location>
</feature>
<feature type="transmembrane region" description="Helical" evidence="4">
    <location>
        <begin position="21"/>
        <end position="49"/>
    </location>
</feature>
<evidence type="ECO:0000256" key="4">
    <source>
        <dbReference type="SAM" id="Phobius"/>
    </source>
</evidence>
<dbReference type="Gene3D" id="1.20.1250.20">
    <property type="entry name" value="MFS general substrate transporter like domains"/>
    <property type="match status" value="2"/>
</dbReference>
<dbReference type="PANTHER" id="PTHR23526">
    <property type="entry name" value="INTEGRAL MEMBRANE TRANSPORT PROTEIN-RELATED"/>
    <property type="match status" value="1"/>
</dbReference>
<evidence type="ECO:0000256" key="3">
    <source>
        <dbReference type="ARBA" id="ARBA00023136"/>
    </source>
</evidence>
<feature type="transmembrane region" description="Helical" evidence="4">
    <location>
        <begin position="370"/>
        <end position="391"/>
    </location>
</feature>
<accession>A0A4R1M1V3</accession>
<feature type="transmembrane region" description="Helical" evidence="4">
    <location>
        <begin position="327"/>
        <end position="349"/>
    </location>
</feature>
<evidence type="ECO:0000256" key="1">
    <source>
        <dbReference type="ARBA" id="ARBA00022692"/>
    </source>
</evidence>
<dbReference type="Pfam" id="PF07690">
    <property type="entry name" value="MFS_1"/>
    <property type="match status" value="1"/>
</dbReference>
<organism evidence="5 6">
    <name type="scientific">Albibacterium bauzanense</name>
    <dbReference type="NCBI Taxonomy" id="653929"/>
    <lineage>
        <taxon>Bacteria</taxon>
        <taxon>Pseudomonadati</taxon>
        <taxon>Bacteroidota</taxon>
        <taxon>Sphingobacteriia</taxon>
        <taxon>Sphingobacteriales</taxon>
        <taxon>Sphingobacteriaceae</taxon>
        <taxon>Albibacterium</taxon>
    </lineage>
</organism>
<feature type="transmembrane region" description="Helical" evidence="4">
    <location>
        <begin position="55"/>
        <end position="76"/>
    </location>
</feature>
<dbReference type="AlphaFoldDB" id="A0A4R1M1V3"/>
<dbReference type="EMBL" id="SMGO01000002">
    <property type="protein sequence ID" value="TCK83589.1"/>
    <property type="molecule type" value="Genomic_DNA"/>
</dbReference>
<proteinExistence type="predicted"/>
<keyword evidence="6" id="KW-1185">Reference proteome</keyword>
<dbReference type="InterPro" id="IPR036259">
    <property type="entry name" value="MFS_trans_sf"/>
</dbReference>
<gene>
    <name evidence="5" type="ORF">C8N28_2191</name>
</gene>
<feature type="transmembrane region" description="Helical" evidence="4">
    <location>
        <begin position="235"/>
        <end position="259"/>
    </location>
</feature>
<dbReference type="RefSeq" id="WP_246012799.1">
    <property type="nucleotide sequence ID" value="NZ_SMGO01000002.1"/>
</dbReference>
<dbReference type="CDD" id="cd06174">
    <property type="entry name" value="MFS"/>
    <property type="match status" value="1"/>
</dbReference>
<reference evidence="5 6" key="1">
    <citation type="submission" date="2019-03" db="EMBL/GenBank/DDBJ databases">
        <title>Genomic Encyclopedia of Archaeal and Bacterial Type Strains, Phase II (KMG-II): from individual species to whole genera.</title>
        <authorList>
            <person name="Goeker M."/>
        </authorList>
    </citation>
    <scope>NUCLEOTIDE SEQUENCE [LARGE SCALE GENOMIC DNA]</scope>
    <source>
        <strain evidence="5 6">DSM 22554</strain>
    </source>
</reference>
<evidence type="ECO:0000313" key="5">
    <source>
        <dbReference type="EMBL" id="TCK83589.1"/>
    </source>
</evidence>
<feature type="transmembrane region" description="Helical" evidence="4">
    <location>
        <begin position="156"/>
        <end position="175"/>
    </location>
</feature>
<dbReference type="Proteomes" id="UP000294616">
    <property type="component" value="Unassembled WGS sequence"/>
</dbReference>
<feature type="transmembrane region" description="Helical" evidence="4">
    <location>
        <begin position="187"/>
        <end position="205"/>
    </location>
</feature>
<keyword evidence="1 4" id="KW-0812">Transmembrane</keyword>
<keyword evidence="2 4" id="KW-1133">Transmembrane helix</keyword>
<name>A0A4R1M1V3_9SPHI</name>
<dbReference type="GO" id="GO:0022857">
    <property type="term" value="F:transmembrane transporter activity"/>
    <property type="evidence" value="ECO:0007669"/>
    <property type="project" value="InterPro"/>
</dbReference>
<evidence type="ECO:0000256" key="2">
    <source>
        <dbReference type="ARBA" id="ARBA00022989"/>
    </source>
</evidence>
<keyword evidence="3 4" id="KW-0472">Membrane</keyword>
<protein>
    <submittedName>
        <fullName evidence="5">MFS transporter</fullName>
    </submittedName>
</protein>
<dbReference type="InterPro" id="IPR011701">
    <property type="entry name" value="MFS"/>
</dbReference>
<dbReference type="PANTHER" id="PTHR23526:SF2">
    <property type="entry name" value="MAJOR FACILITATOR SUPERFAMILY (MFS) PROFILE DOMAIN-CONTAINING PROTEIN"/>
    <property type="match status" value="1"/>
</dbReference>
<comment type="caution">
    <text evidence="5">The sequence shown here is derived from an EMBL/GenBank/DDBJ whole genome shotgun (WGS) entry which is preliminary data.</text>
</comment>
<dbReference type="InterPro" id="IPR052528">
    <property type="entry name" value="Sugar_transport-like"/>
</dbReference>
<evidence type="ECO:0000313" key="6">
    <source>
        <dbReference type="Proteomes" id="UP000294616"/>
    </source>
</evidence>
<sequence>MWRLKPKPELTESEVQKGLKMVIWDGLTAEVMTSFTEGAFLIALAILLGANNLQIGLLAALPMFTNVFQLLSIWLVRKYNNRRAVAVYCSFLARIPLIIIGCMILWLSNESVNMLLFFLFFYYFFGSIAGPSWNSWMKDMVPEKILGEYFSRRSKYTQILNIILSISLAIILDFIKNSYPGYELTAYAVFFLIAGTIGIVGGLLLSKAPEPQSYLSNANIIALFKQPLKNDNFRCLLIFNSMWVLALNIATPFFIVFMMKSMGLPISYIIILATISQLFSILTLRMWGTLSDRYSNKSIISISAPIYILCIIAWCFVGIYSQLYLNIALLVVIHLCSGIATAGINLSTANIGLKLAPKEDAIVYLSVKNIITAIFSSIGPLIGGLLADFFVNRSLIISAQWISPIPLFNKTVRLVSLHEWSFLFLIGALLAIVALNLLKQVKEVGEVHKDVVRRILRTRIKSNLKEYFIIGDIINLNNQLKAIVKGKRKVISKT</sequence>
<dbReference type="SUPFAM" id="SSF103473">
    <property type="entry name" value="MFS general substrate transporter"/>
    <property type="match status" value="1"/>
</dbReference>
<feature type="transmembrane region" description="Helical" evidence="4">
    <location>
        <begin position="420"/>
        <end position="438"/>
    </location>
</feature>
<feature type="transmembrane region" description="Helical" evidence="4">
    <location>
        <begin position="265"/>
        <end position="287"/>
    </location>
</feature>